<evidence type="ECO:0000313" key="1">
    <source>
        <dbReference type="EMBL" id="CAD7662414.1"/>
    </source>
</evidence>
<keyword evidence="2" id="KW-1185">Reference proteome</keyword>
<protein>
    <submittedName>
        <fullName evidence="1">Uncharacterized protein</fullName>
    </submittedName>
</protein>
<reference evidence="1" key="1">
    <citation type="submission" date="2020-11" db="EMBL/GenBank/DDBJ databases">
        <authorList>
            <person name="Tran Van P."/>
        </authorList>
    </citation>
    <scope>NUCLEOTIDE SEQUENCE</scope>
</reference>
<accession>A0A7R9MNR0</accession>
<dbReference type="EMBL" id="CAJPVJ010027684">
    <property type="protein sequence ID" value="CAG2179550.1"/>
    <property type="molecule type" value="Genomic_DNA"/>
</dbReference>
<dbReference type="AlphaFoldDB" id="A0A7R9MNR0"/>
<proteinExistence type="predicted"/>
<sequence length="135" mass="15748">MEDELSAFLRPSHASPKHIRKRKSLCVSPILSPDDGIGMSSDSMNDSIASAVKRRQRSCRSKQFDSKFFYDSVVQQIENKYKKRTKDDDIIDLNEMQIIQKKGSIERRDRTDIGYFADNTLEDLRQKSFRDNRLI</sequence>
<dbReference type="Proteomes" id="UP000728032">
    <property type="component" value="Unassembled WGS sequence"/>
</dbReference>
<name>A0A7R9MNR0_9ACAR</name>
<feature type="non-terminal residue" evidence="1">
    <location>
        <position position="135"/>
    </location>
</feature>
<dbReference type="EMBL" id="OC942509">
    <property type="protein sequence ID" value="CAD7662414.1"/>
    <property type="molecule type" value="Genomic_DNA"/>
</dbReference>
<dbReference type="OrthoDB" id="6530113at2759"/>
<gene>
    <name evidence="1" type="ORF">ONB1V03_LOCUS18974</name>
</gene>
<evidence type="ECO:0000313" key="2">
    <source>
        <dbReference type="Proteomes" id="UP000728032"/>
    </source>
</evidence>
<organism evidence="1">
    <name type="scientific">Oppiella nova</name>
    <dbReference type="NCBI Taxonomy" id="334625"/>
    <lineage>
        <taxon>Eukaryota</taxon>
        <taxon>Metazoa</taxon>
        <taxon>Ecdysozoa</taxon>
        <taxon>Arthropoda</taxon>
        <taxon>Chelicerata</taxon>
        <taxon>Arachnida</taxon>
        <taxon>Acari</taxon>
        <taxon>Acariformes</taxon>
        <taxon>Sarcoptiformes</taxon>
        <taxon>Oribatida</taxon>
        <taxon>Brachypylina</taxon>
        <taxon>Oppioidea</taxon>
        <taxon>Oppiidae</taxon>
        <taxon>Oppiella</taxon>
    </lineage>
</organism>